<keyword evidence="11" id="KW-1185">Reference proteome</keyword>
<keyword evidence="4" id="KW-0007">Acetylation</keyword>
<accession>R7TSZ4</accession>
<dbReference type="EMBL" id="AMQN01000323">
    <property type="status" value="NOT_ANNOTATED_CDS"/>
    <property type="molecule type" value="Genomic_DNA"/>
</dbReference>
<evidence type="ECO:0000256" key="6">
    <source>
        <dbReference type="ARBA" id="ARBA00023329"/>
    </source>
</evidence>
<dbReference type="SUPFAM" id="SSF47874">
    <property type="entry name" value="Annexin"/>
    <property type="match status" value="1"/>
</dbReference>
<dbReference type="InterPro" id="IPR002391">
    <property type="entry name" value="ANX4"/>
</dbReference>
<dbReference type="FunFam" id="1.10.220.10:FF:000003">
    <property type="entry name" value="Annexin"/>
    <property type="match status" value="1"/>
</dbReference>
<dbReference type="GO" id="GO:0005509">
    <property type="term" value="F:calcium ion binding"/>
    <property type="evidence" value="ECO:0007669"/>
    <property type="project" value="InterPro"/>
</dbReference>
<evidence type="ECO:0000256" key="5">
    <source>
        <dbReference type="ARBA" id="ARBA00023216"/>
    </source>
</evidence>
<evidence type="ECO:0000313" key="9">
    <source>
        <dbReference type="EMBL" id="ELT94150.1"/>
    </source>
</evidence>
<dbReference type="GO" id="GO:0032509">
    <property type="term" value="P:endosome transport via multivesicular body sorting pathway"/>
    <property type="evidence" value="ECO:0007669"/>
    <property type="project" value="TreeGrafter"/>
</dbReference>
<dbReference type="InterPro" id="IPR037104">
    <property type="entry name" value="Annexin_sf"/>
</dbReference>
<dbReference type="PROSITE" id="PS00223">
    <property type="entry name" value="ANNEXIN_1"/>
    <property type="match status" value="2"/>
</dbReference>
<dbReference type="PANTHER" id="PTHR10502">
    <property type="entry name" value="ANNEXIN"/>
    <property type="match status" value="1"/>
</dbReference>
<dbReference type="FunFam" id="1.10.220.10:FF:000001">
    <property type="entry name" value="Annexin"/>
    <property type="match status" value="1"/>
</dbReference>
<dbReference type="AlphaFoldDB" id="R7TSZ4"/>
<dbReference type="Gene3D" id="1.10.220.10">
    <property type="entry name" value="Annexin"/>
    <property type="match status" value="3"/>
</dbReference>
<dbReference type="PANTHER" id="PTHR10502:SF102">
    <property type="entry name" value="ANNEXIN B11"/>
    <property type="match status" value="1"/>
</dbReference>
<dbReference type="PROSITE" id="PS51897">
    <property type="entry name" value="ANNEXIN_2"/>
    <property type="match status" value="3"/>
</dbReference>
<dbReference type="PRINTS" id="PR00200">
    <property type="entry name" value="ANNEXINIV"/>
</dbReference>
<evidence type="ECO:0000256" key="1">
    <source>
        <dbReference type="ARBA" id="ARBA00007831"/>
    </source>
</evidence>
<dbReference type="SMART" id="SM00335">
    <property type="entry name" value="ANX"/>
    <property type="match status" value="3"/>
</dbReference>
<dbReference type="EnsemblMetazoa" id="CapteT214126">
    <property type="protein sequence ID" value="CapteP214126"/>
    <property type="gene ID" value="CapteG214126"/>
</dbReference>
<dbReference type="Pfam" id="PF00191">
    <property type="entry name" value="Annexin"/>
    <property type="match status" value="3"/>
</dbReference>
<sequence length="257" mass="28254">MKGIGTDEATVIDIITSRSNAQRQTLKKIYHETYKQDLDKELESELSGDFEELIIGLMTPAATYDAQCLRDSMKGVGTRETGLIGILASKNSQEMAEVKTEYKKKYKKDLTADIQSKTSGDLRVVLLELIKADRDPGNAVDRNLAREDAKKLNKLTGKSLVDGIEDGMSGSTADAYIAIAQSTDPVGFHAKQLYNSMDGLGTNDSMLIRTIVGRSELDLGDIKAKYKSLYGKKLENEVSSETSGDYRRALLAVLKDK</sequence>
<keyword evidence="5 8" id="KW-0041">Annexin</keyword>
<keyword evidence="8" id="KW-0106">Calcium</keyword>
<protein>
    <recommendedName>
        <fullName evidence="8">Annexin</fullName>
    </recommendedName>
</protein>
<dbReference type="HOGENOM" id="CLU_025300_0_0_1"/>
<keyword evidence="6" id="KW-0968">Cytoplasmic vesicle</keyword>
<name>R7TSZ4_CAPTE</name>
<dbReference type="InterPro" id="IPR018502">
    <property type="entry name" value="Annexin_repeat"/>
</dbReference>
<comment type="subcellular location">
    <subcellularLocation>
        <location evidence="7">Zymogen granule membrane</location>
        <topology evidence="7">Peripheral membrane protein</topology>
    </subcellularLocation>
</comment>
<dbReference type="PRINTS" id="PR00196">
    <property type="entry name" value="ANNEXIN"/>
</dbReference>
<keyword evidence="2" id="KW-0597">Phosphoprotein</keyword>
<dbReference type="InterPro" id="IPR001464">
    <property type="entry name" value="Annexin"/>
</dbReference>
<evidence type="ECO:0000313" key="11">
    <source>
        <dbReference type="Proteomes" id="UP000014760"/>
    </source>
</evidence>
<evidence type="ECO:0000313" key="10">
    <source>
        <dbReference type="EnsemblMetazoa" id="CapteP214126"/>
    </source>
</evidence>
<dbReference type="GO" id="GO:0001786">
    <property type="term" value="F:phosphatidylserine binding"/>
    <property type="evidence" value="ECO:0007669"/>
    <property type="project" value="TreeGrafter"/>
</dbReference>
<gene>
    <name evidence="9" type="ORF">CAPTEDRAFT_214126</name>
</gene>
<reference evidence="9 11" key="2">
    <citation type="journal article" date="2013" name="Nature">
        <title>Insights into bilaterian evolution from three spiralian genomes.</title>
        <authorList>
            <person name="Simakov O."/>
            <person name="Marletaz F."/>
            <person name="Cho S.J."/>
            <person name="Edsinger-Gonzales E."/>
            <person name="Havlak P."/>
            <person name="Hellsten U."/>
            <person name="Kuo D.H."/>
            <person name="Larsson T."/>
            <person name="Lv J."/>
            <person name="Arendt D."/>
            <person name="Savage R."/>
            <person name="Osoegawa K."/>
            <person name="de Jong P."/>
            <person name="Grimwood J."/>
            <person name="Chapman J.A."/>
            <person name="Shapiro H."/>
            <person name="Aerts A."/>
            <person name="Otillar R.P."/>
            <person name="Terry A.Y."/>
            <person name="Boore J.L."/>
            <person name="Grigoriev I.V."/>
            <person name="Lindberg D.R."/>
            <person name="Seaver E.C."/>
            <person name="Weisblat D.A."/>
            <person name="Putnam N.H."/>
            <person name="Rokhsar D.S."/>
        </authorList>
    </citation>
    <scope>NUCLEOTIDE SEQUENCE</scope>
    <source>
        <strain evidence="9 11">I ESC-2004</strain>
    </source>
</reference>
<evidence type="ECO:0000256" key="8">
    <source>
        <dbReference type="RuleBase" id="RU003540"/>
    </source>
</evidence>
<dbReference type="OrthoDB" id="2163395at2759"/>
<dbReference type="GO" id="GO:0005634">
    <property type="term" value="C:nucleus"/>
    <property type="evidence" value="ECO:0007669"/>
    <property type="project" value="TreeGrafter"/>
</dbReference>
<comment type="domain">
    <text evidence="8">A pair of annexin repeats may form one binding site for calcium and phospholipid.</text>
</comment>
<dbReference type="STRING" id="283909.R7TSZ4"/>
<reference evidence="11" key="1">
    <citation type="submission" date="2012-12" db="EMBL/GenBank/DDBJ databases">
        <authorList>
            <person name="Hellsten U."/>
            <person name="Grimwood J."/>
            <person name="Chapman J.A."/>
            <person name="Shapiro H."/>
            <person name="Aerts A."/>
            <person name="Otillar R.P."/>
            <person name="Terry A.Y."/>
            <person name="Boore J.L."/>
            <person name="Simakov O."/>
            <person name="Marletaz F."/>
            <person name="Cho S.-J."/>
            <person name="Edsinger-Gonzales E."/>
            <person name="Havlak P."/>
            <person name="Kuo D.-H."/>
            <person name="Larsson T."/>
            <person name="Lv J."/>
            <person name="Arendt D."/>
            <person name="Savage R."/>
            <person name="Osoegawa K."/>
            <person name="de Jong P."/>
            <person name="Lindberg D.R."/>
            <person name="Seaver E.C."/>
            <person name="Weisblat D.A."/>
            <person name="Putnam N.H."/>
            <person name="Grigoriev I.V."/>
            <person name="Rokhsar D.S."/>
        </authorList>
    </citation>
    <scope>NUCLEOTIDE SEQUENCE</scope>
    <source>
        <strain evidence="11">I ESC-2004</strain>
    </source>
</reference>
<evidence type="ECO:0000256" key="7">
    <source>
        <dbReference type="ARBA" id="ARBA00024321"/>
    </source>
</evidence>
<evidence type="ECO:0000256" key="3">
    <source>
        <dbReference type="ARBA" id="ARBA00022737"/>
    </source>
</evidence>
<dbReference type="InterPro" id="IPR018252">
    <property type="entry name" value="Annexin_repeat_CS"/>
</dbReference>
<comment type="similarity">
    <text evidence="1 8">Belongs to the annexin family.</text>
</comment>
<reference evidence="10" key="3">
    <citation type="submission" date="2015-06" db="UniProtKB">
        <authorList>
            <consortium name="EnsemblMetazoa"/>
        </authorList>
    </citation>
    <scope>IDENTIFICATION</scope>
</reference>
<dbReference type="Proteomes" id="UP000014760">
    <property type="component" value="Unassembled WGS sequence"/>
</dbReference>
<dbReference type="GO" id="GO:0005544">
    <property type="term" value="F:calcium-dependent phospholipid binding"/>
    <property type="evidence" value="ECO:0007669"/>
    <property type="project" value="UniProtKB-KW"/>
</dbReference>
<dbReference type="GO" id="GO:0005886">
    <property type="term" value="C:plasma membrane"/>
    <property type="evidence" value="ECO:0007669"/>
    <property type="project" value="TreeGrafter"/>
</dbReference>
<dbReference type="FunFam" id="1.10.220.10:FF:000005">
    <property type="entry name" value="Annexin"/>
    <property type="match status" value="1"/>
</dbReference>
<keyword evidence="3 8" id="KW-0677">Repeat</keyword>
<dbReference type="EMBL" id="KB309537">
    <property type="protein sequence ID" value="ELT94150.1"/>
    <property type="molecule type" value="Genomic_DNA"/>
</dbReference>
<evidence type="ECO:0000256" key="4">
    <source>
        <dbReference type="ARBA" id="ARBA00022990"/>
    </source>
</evidence>
<proteinExistence type="inferred from homology"/>
<evidence type="ECO:0000256" key="2">
    <source>
        <dbReference type="ARBA" id="ARBA00022553"/>
    </source>
</evidence>
<keyword evidence="8" id="KW-0111">Calcium/phospholipid-binding</keyword>
<dbReference type="GO" id="GO:0042589">
    <property type="term" value="C:zymogen granule membrane"/>
    <property type="evidence" value="ECO:0007669"/>
    <property type="project" value="UniProtKB-SubCell"/>
</dbReference>
<dbReference type="OMA" id="HVAIRCI"/>
<organism evidence="9">
    <name type="scientific">Capitella teleta</name>
    <name type="common">Polychaete worm</name>
    <dbReference type="NCBI Taxonomy" id="283909"/>
    <lineage>
        <taxon>Eukaryota</taxon>
        <taxon>Metazoa</taxon>
        <taxon>Spiralia</taxon>
        <taxon>Lophotrochozoa</taxon>
        <taxon>Annelida</taxon>
        <taxon>Polychaeta</taxon>
        <taxon>Sedentaria</taxon>
        <taxon>Scolecida</taxon>
        <taxon>Capitellidae</taxon>
        <taxon>Capitella</taxon>
    </lineage>
</organism>